<evidence type="ECO:0000313" key="3">
    <source>
        <dbReference type="EMBL" id="KAK6957565.1"/>
    </source>
</evidence>
<evidence type="ECO:0000259" key="1">
    <source>
        <dbReference type="Pfam" id="PF06985"/>
    </source>
</evidence>
<dbReference type="InterPro" id="IPR058525">
    <property type="entry name" value="DUF8212"/>
</dbReference>
<evidence type="ECO:0008006" key="5">
    <source>
        <dbReference type="Google" id="ProtNLM"/>
    </source>
</evidence>
<dbReference type="EMBL" id="JBANMG010000001">
    <property type="protein sequence ID" value="KAK6957565.1"/>
    <property type="molecule type" value="Genomic_DNA"/>
</dbReference>
<dbReference type="InterPro" id="IPR010730">
    <property type="entry name" value="HET"/>
</dbReference>
<feature type="domain" description="Heterokaryon incompatibility" evidence="1">
    <location>
        <begin position="32"/>
        <end position="157"/>
    </location>
</feature>
<comment type="caution">
    <text evidence="3">The sequence shown here is derived from an EMBL/GenBank/DDBJ whole genome shotgun (WGS) entry which is preliminary data.</text>
</comment>
<gene>
    <name evidence="3" type="ORF">Daesc_000352</name>
</gene>
<dbReference type="PANTHER" id="PTHR10622:SF10">
    <property type="entry name" value="HET DOMAIN-CONTAINING PROTEIN"/>
    <property type="match status" value="1"/>
</dbReference>
<accession>A0AAX6MY74</accession>
<dbReference type="PANTHER" id="PTHR10622">
    <property type="entry name" value="HET DOMAIN-CONTAINING PROTEIN"/>
    <property type="match status" value="1"/>
</dbReference>
<dbReference type="AlphaFoldDB" id="A0AAX6MY74"/>
<organism evidence="3 4">
    <name type="scientific">Daldinia eschscholtzii</name>
    <dbReference type="NCBI Taxonomy" id="292717"/>
    <lineage>
        <taxon>Eukaryota</taxon>
        <taxon>Fungi</taxon>
        <taxon>Dikarya</taxon>
        <taxon>Ascomycota</taxon>
        <taxon>Pezizomycotina</taxon>
        <taxon>Sordariomycetes</taxon>
        <taxon>Xylariomycetidae</taxon>
        <taxon>Xylariales</taxon>
        <taxon>Hypoxylaceae</taxon>
        <taxon>Daldinia</taxon>
    </lineage>
</organism>
<evidence type="ECO:0000259" key="2">
    <source>
        <dbReference type="Pfam" id="PF26640"/>
    </source>
</evidence>
<evidence type="ECO:0000313" key="4">
    <source>
        <dbReference type="Proteomes" id="UP001369815"/>
    </source>
</evidence>
<name>A0AAX6MY74_9PEZI</name>
<keyword evidence="4" id="KW-1185">Reference proteome</keyword>
<feature type="domain" description="DUF8212" evidence="2">
    <location>
        <begin position="246"/>
        <end position="269"/>
    </location>
</feature>
<dbReference type="Proteomes" id="UP001369815">
    <property type="component" value="Unassembled WGS sequence"/>
</dbReference>
<sequence>MIIGQLDLDTDMWLINTTTMRLENFGGYEPPFAILSHTWGEDEVTFQMYSGEEAKSRKGYRKIEFLCRQANKDGLQYAWIDTVCMDKTSSAELTESINSMYRWYKDSVVCYVYMEDVPWECPPLTGKGDLENDADLQPWIGAFKNARWFTRGWTLQELIAPREIRFYGQGWNFLGTREGALLKLICQITNIDATVLKGLRSPSALSVATRMSWAANRQTTRLEDEAYCLLGIFEVSMPMVYGEGRNAFRRLQEEIIKAHWDHSIFAWDLEKADSLLAPSVSAFSKSGNITSSVGEIVPDAYELNNRGLRISLPIIETHREGTLGVLSCQAQGALVALRLTATSQSSIGEDVFYVSKEARVPPYRLRFVDAGDVLSAQTRSIMVLFSSGNLQGPTGPSNRLWVRYYNQAHAQSLKQTSVIPEERWKRHTSGIPQPRGSATAVYEYIPRQGLNTGAVAVTDLLCGKRVVVVFAFNPRNFLLTPLMEVHEDILDKDGILACERAEQLFAARLQDRIWSGDRFMPAAQTVKLDQDRRVDFALRKESVLNDMDLVLTITLRYSLLGRLKFLLLGLHLDFILPTLSRWTWILAMWNVCFALLGKMGLCPLDWSYWTTPDSNLLTRATDYLTLEEH</sequence>
<dbReference type="Pfam" id="PF06985">
    <property type="entry name" value="HET"/>
    <property type="match status" value="1"/>
</dbReference>
<protein>
    <recommendedName>
        <fullName evidence="5">Heterokaryon incompatibility domain-containing protein</fullName>
    </recommendedName>
</protein>
<dbReference type="Pfam" id="PF26640">
    <property type="entry name" value="DUF8212"/>
    <property type="match status" value="1"/>
</dbReference>
<reference evidence="3 4" key="1">
    <citation type="journal article" date="2024" name="Front Chem Biol">
        <title>Unveiling the potential of Daldinia eschscholtzii MFLUCC 19-0629 through bioactivity and bioinformatics studies for enhanced sustainable agriculture production.</title>
        <authorList>
            <person name="Brooks S."/>
            <person name="Weaver J.A."/>
            <person name="Klomchit A."/>
            <person name="Alharthi S.A."/>
            <person name="Onlamun T."/>
            <person name="Nurani R."/>
            <person name="Vong T.K."/>
            <person name="Alberti F."/>
            <person name="Greco C."/>
        </authorList>
    </citation>
    <scope>NUCLEOTIDE SEQUENCE [LARGE SCALE GENOMIC DNA]</scope>
    <source>
        <strain evidence="3">MFLUCC 19-0629</strain>
    </source>
</reference>
<proteinExistence type="predicted"/>